<evidence type="ECO:0000256" key="2">
    <source>
        <dbReference type="ARBA" id="ARBA00022598"/>
    </source>
</evidence>
<dbReference type="InterPro" id="IPR009080">
    <property type="entry name" value="tRNAsynth_Ia_anticodon-bd"/>
</dbReference>
<dbReference type="GO" id="GO:0004814">
    <property type="term" value="F:arginine-tRNA ligase activity"/>
    <property type="evidence" value="ECO:0007669"/>
    <property type="project" value="UniProtKB-EC"/>
</dbReference>
<dbReference type="PANTHER" id="PTHR11956:SF5">
    <property type="entry name" value="ARGININE--TRNA LIGASE, CYTOPLASMIC"/>
    <property type="match status" value="1"/>
</dbReference>
<dbReference type="EC" id="6.1.1.19" evidence="1"/>
<keyword evidence="4" id="KW-0067">ATP-binding</keyword>
<keyword evidence="9" id="KW-1185">Reference proteome</keyword>
<dbReference type="SUPFAM" id="SSF47323">
    <property type="entry name" value="Anticodon-binding domain of a subclass of class I aminoacyl-tRNA synthetases"/>
    <property type="match status" value="1"/>
</dbReference>
<comment type="catalytic activity">
    <reaction evidence="5">
        <text>tRNA(Arg) + L-arginine + ATP = L-arginyl-tRNA(Arg) + AMP + diphosphate</text>
        <dbReference type="Rhea" id="RHEA:20301"/>
        <dbReference type="Rhea" id="RHEA-COMP:9658"/>
        <dbReference type="Rhea" id="RHEA-COMP:9673"/>
        <dbReference type="ChEBI" id="CHEBI:30616"/>
        <dbReference type="ChEBI" id="CHEBI:32682"/>
        <dbReference type="ChEBI" id="CHEBI:33019"/>
        <dbReference type="ChEBI" id="CHEBI:78442"/>
        <dbReference type="ChEBI" id="CHEBI:78513"/>
        <dbReference type="ChEBI" id="CHEBI:456215"/>
        <dbReference type="EC" id="6.1.1.19"/>
    </reaction>
</comment>
<dbReference type="InterPro" id="IPR036695">
    <property type="entry name" value="Arg-tRNA-synth_N_sf"/>
</dbReference>
<dbReference type="SMART" id="SM01016">
    <property type="entry name" value="Arg_tRNA_synt_N"/>
    <property type="match status" value="1"/>
</dbReference>
<protein>
    <recommendedName>
        <fullName evidence="1">arginine--tRNA ligase</fullName>
        <ecNumber evidence="1">6.1.1.19</ecNumber>
    </recommendedName>
</protein>
<evidence type="ECO:0000256" key="5">
    <source>
        <dbReference type="ARBA" id="ARBA00049339"/>
    </source>
</evidence>
<dbReference type="GO" id="GO:0005737">
    <property type="term" value="C:cytoplasm"/>
    <property type="evidence" value="ECO:0007669"/>
    <property type="project" value="InterPro"/>
</dbReference>
<proteinExistence type="predicted"/>
<evidence type="ECO:0000256" key="1">
    <source>
        <dbReference type="ARBA" id="ARBA00012837"/>
    </source>
</evidence>
<keyword evidence="3" id="KW-0547">Nucleotide-binding</keyword>
<evidence type="ECO:0000313" key="8">
    <source>
        <dbReference type="EMBL" id="MPY62513.1"/>
    </source>
</evidence>
<evidence type="ECO:0000313" key="9">
    <source>
        <dbReference type="Proteomes" id="UP000400924"/>
    </source>
</evidence>
<accession>A0A5N8XSZ5</accession>
<dbReference type="SMART" id="SM00836">
    <property type="entry name" value="DALR_1"/>
    <property type="match status" value="1"/>
</dbReference>
<dbReference type="Pfam" id="PF05746">
    <property type="entry name" value="DALR_1"/>
    <property type="match status" value="1"/>
</dbReference>
<keyword evidence="2" id="KW-0436">Ligase</keyword>
<dbReference type="AlphaFoldDB" id="A0A5N8XSZ5"/>
<evidence type="ECO:0000259" key="6">
    <source>
        <dbReference type="SMART" id="SM00836"/>
    </source>
</evidence>
<dbReference type="Pfam" id="PF03485">
    <property type="entry name" value="Arg_tRNA_synt_N"/>
    <property type="match status" value="1"/>
</dbReference>
<comment type="caution">
    <text evidence="8">The sequence shown here is derived from an EMBL/GenBank/DDBJ whole genome shotgun (WGS) entry which is preliminary data.</text>
</comment>
<name>A0A5N8XSZ5_9ACTN</name>
<dbReference type="SUPFAM" id="SSF55190">
    <property type="entry name" value="Arginyl-tRNA synthetase (ArgRS), N-terminal 'additional' domain"/>
    <property type="match status" value="1"/>
</dbReference>
<evidence type="ECO:0000256" key="3">
    <source>
        <dbReference type="ARBA" id="ARBA00022741"/>
    </source>
</evidence>
<dbReference type="InterPro" id="IPR005148">
    <property type="entry name" value="Arg-tRNA-synth_N"/>
</dbReference>
<evidence type="ECO:0000256" key="4">
    <source>
        <dbReference type="ARBA" id="ARBA00022840"/>
    </source>
</evidence>
<dbReference type="RefSeq" id="WP_322726080.1">
    <property type="nucleotide sequence ID" value="NZ_VJZC01000422.1"/>
</dbReference>
<reference evidence="8 9" key="1">
    <citation type="submission" date="2019-07" db="EMBL/GenBank/DDBJ databases">
        <title>New species of Amycolatopsis and Streptomyces.</title>
        <authorList>
            <person name="Duangmal K."/>
            <person name="Teo W.F.A."/>
            <person name="Lipun K."/>
        </authorList>
    </citation>
    <scope>NUCLEOTIDE SEQUENCE [LARGE SCALE GENOMIC DNA]</scope>
    <source>
        <strain evidence="8 9">NBRC 106415</strain>
    </source>
</reference>
<dbReference type="Gene3D" id="1.10.730.10">
    <property type="entry name" value="Isoleucyl-tRNA Synthetase, Domain 1"/>
    <property type="match status" value="1"/>
</dbReference>
<dbReference type="EMBL" id="VJZC01000422">
    <property type="protein sequence ID" value="MPY62513.1"/>
    <property type="molecule type" value="Genomic_DNA"/>
</dbReference>
<dbReference type="GO" id="GO:0005524">
    <property type="term" value="F:ATP binding"/>
    <property type="evidence" value="ECO:0007669"/>
    <property type="project" value="UniProtKB-KW"/>
</dbReference>
<dbReference type="PANTHER" id="PTHR11956">
    <property type="entry name" value="ARGINYL-TRNA SYNTHETASE"/>
    <property type="match status" value="1"/>
</dbReference>
<dbReference type="InterPro" id="IPR008909">
    <property type="entry name" value="DALR_anticod-bd"/>
</dbReference>
<dbReference type="Gene3D" id="3.30.1360.70">
    <property type="entry name" value="Arginyl tRNA synthetase N-terminal domain"/>
    <property type="match status" value="1"/>
</dbReference>
<evidence type="ECO:0000259" key="7">
    <source>
        <dbReference type="SMART" id="SM01016"/>
    </source>
</evidence>
<gene>
    <name evidence="8" type="ORF">FNH08_36795</name>
</gene>
<organism evidence="8 9">
    <name type="scientific">Streptomyces spongiae</name>
    <dbReference type="NCBI Taxonomy" id="565072"/>
    <lineage>
        <taxon>Bacteria</taxon>
        <taxon>Bacillati</taxon>
        <taxon>Actinomycetota</taxon>
        <taxon>Actinomycetes</taxon>
        <taxon>Kitasatosporales</taxon>
        <taxon>Streptomycetaceae</taxon>
        <taxon>Streptomyces</taxon>
    </lineage>
</organism>
<sequence>MTPVELSRTVLRAVRRAVDEGELSVAVPVRVVVTPPGPGGRGDYATNIALQLARPAGRPPRQVAEILRPHISRTEGVADVEITGPGFLNIHLGGAATAALVRSIQAGAHEGAYGHSDDLRGDVVELRIPYDIRAEVVADALVRIIASQGGRVEVEHAEPVNLRPVPAPEDPAPLGPDAARWALLHPAVHDRPRVTADLLVQRESNPLFRVRYAHTRARALHRNAAALGFTSTPGDVRDADHHLPADAPSEDATSLTTALAEYPHALSHAATHRAPDRLARHLVTVADALLAFQHTVLPRGEQKPSAAHRARLALAEAAGTVLAGGLSLLGIDAPEHL</sequence>
<feature type="domain" description="DALR anticodon binding" evidence="6">
    <location>
        <begin position="210"/>
        <end position="337"/>
    </location>
</feature>
<dbReference type="NCBIfam" id="NF045898">
    <property type="entry name" value="ArgS_rel_codon"/>
    <property type="match status" value="1"/>
</dbReference>
<dbReference type="Proteomes" id="UP000400924">
    <property type="component" value="Unassembled WGS sequence"/>
</dbReference>
<dbReference type="GO" id="GO:0006420">
    <property type="term" value="P:arginyl-tRNA aminoacylation"/>
    <property type="evidence" value="ECO:0007669"/>
    <property type="project" value="InterPro"/>
</dbReference>
<feature type="domain" description="Arginyl tRNA synthetase N-terminal" evidence="7">
    <location>
        <begin position="4"/>
        <end position="92"/>
    </location>
</feature>
<dbReference type="InterPro" id="IPR001278">
    <property type="entry name" value="Arg-tRNA-ligase"/>
</dbReference>